<accession>A0A2M9XAH6</accession>
<comment type="caution">
    <text evidence="2">The sequence shown here is derived from an EMBL/GenBank/DDBJ whole genome shotgun (WGS) entry which is preliminary data.</text>
</comment>
<gene>
    <name evidence="2" type="ORF">CH357_13925</name>
</gene>
<organism evidence="2 3">
    <name type="scientific">Leptospira hartskeerlii</name>
    <dbReference type="NCBI Taxonomy" id="2023177"/>
    <lineage>
        <taxon>Bacteria</taxon>
        <taxon>Pseudomonadati</taxon>
        <taxon>Spirochaetota</taxon>
        <taxon>Spirochaetia</taxon>
        <taxon>Leptospirales</taxon>
        <taxon>Leptospiraceae</taxon>
        <taxon>Leptospira</taxon>
    </lineage>
</organism>
<dbReference type="EMBL" id="NPDN01000007">
    <property type="protein sequence ID" value="PJZ24685.1"/>
    <property type="molecule type" value="Genomic_DNA"/>
</dbReference>
<name>A0A2M9XAH6_9LEPT</name>
<dbReference type="AlphaFoldDB" id="A0A2M9XAH6"/>
<evidence type="ECO:0000256" key="1">
    <source>
        <dbReference type="SAM" id="Phobius"/>
    </source>
</evidence>
<dbReference type="Proteomes" id="UP000232196">
    <property type="component" value="Unassembled WGS sequence"/>
</dbReference>
<reference evidence="2 3" key="1">
    <citation type="submission" date="2017-07" db="EMBL/GenBank/DDBJ databases">
        <title>Leptospira spp. isolated from tropical soils.</title>
        <authorList>
            <person name="Thibeaux R."/>
            <person name="Iraola G."/>
            <person name="Ferres I."/>
            <person name="Bierque E."/>
            <person name="Girault D."/>
            <person name="Soupe-Gilbert M.-E."/>
            <person name="Picardeau M."/>
            <person name="Goarant C."/>
        </authorList>
    </citation>
    <scope>NUCLEOTIDE SEQUENCE [LARGE SCALE GENOMIC DNA]</scope>
    <source>
        <strain evidence="2 3">MCA1-C-A1</strain>
    </source>
</reference>
<evidence type="ECO:0000313" key="3">
    <source>
        <dbReference type="Proteomes" id="UP000232196"/>
    </source>
</evidence>
<evidence type="ECO:0000313" key="2">
    <source>
        <dbReference type="EMBL" id="PJZ24685.1"/>
    </source>
</evidence>
<feature type="transmembrane region" description="Helical" evidence="1">
    <location>
        <begin position="7"/>
        <end position="26"/>
    </location>
</feature>
<protein>
    <submittedName>
        <fullName evidence="2">Uncharacterized protein</fullName>
    </submittedName>
</protein>
<keyword evidence="3" id="KW-1185">Reference proteome</keyword>
<sequence length="514" mass="60812">MSRSKLTILFSVVISVLFLDFFLFRYSFWLLPNESSWGADYFYNFLHEFKTFEKVSKQKFRVLVIGSSVTGYSINPRDLEAELRKVTGKDLEVIFLSYAGMPPMDAYLMRNQFLNLSPDLVVYPVNFVDWRLYRTYVLDPKNGKNETAEESKLILDALDFRDAPQSKIIFPLESLFEFWDLIGLEKGAEYLAASIFGSYRYKEVYWKISSSVYEHRFGRNTSFREYNGVDIPEKVTFRGWTGKVFSFQPKPYMARKGFYIQVVEEVLKDGKLILNLENSSHTVKQTLEFKSPGWKKILLDSRFLDQGEKENWIRAEVSNTWIPYFAGPEHKDWARDILGVRLQQIFGKEDDLSLLDRRPVREERLEDLRFLGMSDKEYEEYFYFRLLTDLKKRPGLQYIQVLADSKKKIAKEKFRPILHFRYMKKLISFFKEKDLPFLLINNPENPVSLSWYGDSDWYKEHLFYLKEISGGGDNFVDLSRALPSTDFWDFHHLTYKGTQKMNSKYASFISKFVE</sequence>
<dbReference type="RefSeq" id="WP_100707382.1">
    <property type="nucleotide sequence ID" value="NZ_NPDL01000006.1"/>
</dbReference>
<keyword evidence="1" id="KW-0472">Membrane</keyword>
<keyword evidence="1" id="KW-0812">Transmembrane</keyword>
<keyword evidence="1" id="KW-1133">Transmembrane helix</keyword>
<dbReference type="OrthoDB" id="335095at2"/>
<proteinExistence type="predicted"/>